<accession>A0A0G0JKK9</accession>
<organism evidence="2 3">
    <name type="scientific">Candidatus Roizmanbacteria bacterium GW2011_GWA2_37_7</name>
    <dbReference type="NCBI Taxonomy" id="1618481"/>
    <lineage>
        <taxon>Bacteria</taxon>
        <taxon>Candidatus Roizmaniibacteriota</taxon>
    </lineage>
</organism>
<reference evidence="2 3" key="1">
    <citation type="journal article" date="2015" name="Nature">
        <title>rRNA introns, odd ribosomes, and small enigmatic genomes across a large radiation of phyla.</title>
        <authorList>
            <person name="Brown C.T."/>
            <person name="Hug L.A."/>
            <person name="Thomas B.C."/>
            <person name="Sharon I."/>
            <person name="Castelle C.J."/>
            <person name="Singh A."/>
            <person name="Wilkins M.J."/>
            <person name="Williams K.H."/>
            <person name="Banfield J.F."/>
        </authorList>
    </citation>
    <scope>NUCLEOTIDE SEQUENCE [LARGE SCALE GENOMIC DNA]</scope>
</reference>
<gene>
    <name evidence="2" type="ORF">US54_C0039G0005</name>
</gene>
<feature type="transmembrane region" description="Helical" evidence="1">
    <location>
        <begin position="97"/>
        <end position="115"/>
    </location>
</feature>
<feature type="transmembrane region" description="Helical" evidence="1">
    <location>
        <begin position="58"/>
        <end position="77"/>
    </location>
</feature>
<dbReference type="AlphaFoldDB" id="A0A0G0JKK9"/>
<name>A0A0G0JKK9_9BACT</name>
<evidence type="ECO:0000256" key="1">
    <source>
        <dbReference type="SAM" id="Phobius"/>
    </source>
</evidence>
<dbReference type="Proteomes" id="UP000034471">
    <property type="component" value="Unassembled WGS sequence"/>
</dbReference>
<sequence length="136" mass="15572">MNPKPKSSSDSNVGSASFREFISGFIREGNGDLSVPIKEKKDSINIRSKLDSARSWDVIIRIGLRIVCSIFFGWLLWYQNIKVFGLVIDSIKNNTLANLQPIFGILVGATLFETYKISEIMVKWLFKDIDYRDYNK</sequence>
<dbReference type="STRING" id="1618481.US54_C0039G0005"/>
<evidence type="ECO:0000313" key="3">
    <source>
        <dbReference type="Proteomes" id="UP000034471"/>
    </source>
</evidence>
<proteinExistence type="predicted"/>
<comment type="caution">
    <text evidence="2">The sequence shown here is derived from an EMBL/GenBank/DDBJ whole genome shotgun (WGS) entry which is preliminary data.</text>
</comment>
<keyword evidence="1" id="KW-1133">Transmembrane helix</keyword>
<keyword evidence="1" id="KW-0812">Transmembrane</keyword>
<evidence type="ECO:0000313" key="2">
    <source>
        <dbReference type="EMBL" id="KKQ37279.1"/>
    </source>
</evidence>
<protein>
    <submittedName>
        <fullName evidence="2">Uncharacterized protein</fullName>
    </submittedName>
</protein>
<dbReference type="EMBL" id="LBTJ01000039">
    <property type="protein sequence ID" value="KKQ37279.1"/>
    <property type="molecule type" value="Genomic_DNA"/>
</dbReference>
<keyword evidence="1" id="KW-0472">Membrane</keyword>